<evidence type="ECO:0000313" key="2">
    <source>
        <dbReference type="EMBL" id="AVK74465.1"/>
    </source>
</evidence>
<dbReference type="RefSeq" id="YP_009482734.1">
    <property type="nucleotide sequence ID" value="NC_037667.1"/>
</dbReference>
<evidence type="ECO:0000256" key="1">
    <source>
        <dbReference type="SAM" id="MobiDB-lite"/>
    </source>
</evidence>
<dbReference type="Proteomes" id="UP000248852">
    <property type="component" value="Segment"/>
</dbReference>
<feature type="compositionally biased region" description="Basic and acidic residues" evidence="1">
    <location>
        <begin position="263"/>
        <end position="273"/>
    </location>
</feature>
<feature type="compositionally biased region" description="Basic and acidic residues" evidence="1">
    <location>
        <begin position="46"/>
        <end position="69"/>
    </location>
</feature>
<reference evidence="2" key="1">
    <citation type="journal article" date="2018" name="Nat. Commun.">
        <title>Diversity and evolution of the emerging Pandoraviridae family.</title>
        <authorList>
            <person name="Legendre M."/>
            <person name="Fabre E."/>
            <person name="Poirot O."/>
            <person name="Jeudy S."/>
            <person name="Lartigue A."/>
            <person name="Alempic J.M."/>
            <person name="Beucher L."/>
            <person name="Philippe N."/>
            <person name="Bertaux L."/>
            <person name="Christo-Foroux E."/>
            <person name="Labadie K."/>
            <person name="Coute Y."/>
            <person name="Abergel C."/>
            <person name="Claverie J.M."/>
        </authorList>
    </citation>
    <scope>NUCLEOTIDE SEQUENCE [LARGE SCALE GENOMIC DNA]</scope>
    <source>
        <strain evidence="2">Quercus</strain>
    </source>
</reference>
<organism evidence="2">
    <name type="scientific">Pandoravirus quercus</name>
    <dbReference type="NCBI Taxonomy" id="2107709"/>
    <lineage>
        <taxon>Viruses</taxon>
        <taxon>Pandoravirus</taxon>
    </lineage>
</organism>
<dbReference type="GeneID" id="36843606"/>
<accession>A0A2U7U7S0</accession>
<name>A0A2U7U7S0_9VIRU</name>
<feature type="region of interest" description="Disordered" evidence="1">
    <location>
        <begin position="1"/>
        <end position="122"/>
    </location>
</feature>
<gene>
    <name evidence="2" type="ORF">pqer_cds_43</name>
</gene>
<proteinExistence type="predicted"/>
<sequence>MEPDRANRAAGAPARIDAGQGQRYFHHHHHDRDDRRDRRHSRHNDHHSDRQQRDRHLSDYERGDSRDDGDWFQGLVRTASTPRRDSPQSPTSDARHAQGGRSPHPQRDRPFHGEVPPRITDDGEAVSALDLVRNATGTRGQHGRQISTTILRTLTRRGWVFAAEPFTGDQTPSSVVQADDLVNFLLAGANAIGRSLYGGRLKCYHLTPGFAALGERIQYARDNHHRLTAASSRTHHDIVPRAVEPDPVNLEPVKLEPIKVEPVDASDPMRRDDGNDENPETVPAGAHMEPHAAPMATDTHVAIDSHNGRDTDMHALELDSESERVYDTTVLERLADKARADRPLCVWECRGGMWRLVFAARPGAHPQRPWRIVAGSAETPNDNDDDREVVADTGPVWVDRARMIQQARVHMASPAGITAVATSVDCEPPPGVFCFAEDADALAFGNMWLSMTARQCLAHVHDADRLQHQGLVARLAVRLARAAVAADDAPHSAECRRLADALL</sequence>
<feature type="region of interest" description="Disordered" evidence="1">
    <location>
        <begin position="263"/>
        <end position="282"/>
    </location>
</feature>
<protein>
    <submittedName>
        <fullName evidence="2">Uncharacterized protein</fullName>
    </submittedName>
</protein>
<dbReference type="KEGG" id="vg:36843606"/>
<dbReference type="EMBL" id="MG011689">
    <property type="protein sequence ID" value="AVK74465.1"/>
    <property type="molecule type" value="Genomic_DNA"/>
</dbReference>